<proteinExistence type="predicted"/>
<gene>
    <name evidence="2" type="ORF">QR680_018245</name>
</gene>
<dbReference type="Proteomes" id="UP001175271">
    <property type="component" value="Unassembled WGS sequence"/>
</dbReference>
<feature type="region of interest" description="Disordered" evidence="1">
    <location>
        <begin position="24"/>
        <end position="46"/>
    </location>
</feature>
<evidence type="ECO:0000313" key="2">
    <source>
        <dbReference type="EMBL" id="KAK0405871.1"/>
    </source>
</evidence>
<dbReference type="AlphaFoldDB" id="A0AA39LQ16"/>
<dbReference type="EMBL" id="JAUCMV010000004">
    <property type="protein sequence ID" value="KAK0405871.1"/>
    <property type="molecule type" value="Genomic_DNA"/>
</dbReference>
<organism evidence="2 3">
    <name type="scientific">Steinernema hermaphroditum</name>
    <dbReference type="NCBI Taxonomy" id="289476"/>
    <lineage>
        <taxon>Eukaryota</taxon>
        <taxon>Metazoa</taxon>
        <taxon>Ecdysozoa</taxon>
        <taxon>Nematoda</taxon>
        <taxon>Chromadorea</taxon>
        <taxon>Rhabditida</taxon>
        <taxon>Tylenchina</taxon>
        <taxon>Panagrolaimomorpha</taxon>
        <taxon>Strongyloidoidea</taxon>
        <taxon>Steinernematidae</taxon>
        <taxon>Steinernema</taxon>
    </lineage>
</organism>
<name>A0AA39LQ16_9BILA</name>
<sequence length="96" mass="10341">MDPGGTPSWVVEAVRPTNKISTVSMSSGGYSRKISAQPPAMSRKRSMRSRLAEIELGQAMEGRKHTPPIGAATIQLAPKKKSISSARIDLLSGWFC</sequence>
<evidence type="ECO:0000313" key="3">
    <source>
        <dbReference type="Proteomes" id="UP001175271"/>
    </source>
</evidence>
<protein>
    <submittedName>
        <fullName evidence="2">Uncharacterized protein</fullName>
    </submittedName>
</protein>
<comment type="caution">
    <text evidence="2">The sequence shown here is derived from an EMBL/GenBank/DDBJ whole genome shotgun (WGS) entry which is preliminary data.</text>
</comment>
<keyword evidence="3" id="KW-1185">Reference proteome</keyword>
<evidence type="ECO:0000256" key="1">
    <source>
        <dbReference type="SAM" id="MobiDB-lite"/>
    </source>
</evidence>
<accession>A0AA39LQ16</accession>
<reference evidence="2" key="1">
    <citation type="submission" date="2023-06" db="EMBL/GenBank/DDBJ databases">
        <title>Genomic analysis of the entomopathogenic nematode Steinernema hermaphroditum.</title>
        <authorList>
            <person name="Schwarz E.M."/>
            <person name="Heppert J.K."/>
            <person name="Baniya A."/>
            <person name="Schwartz H.T."/>
            <person name="Tan C.-H."/>
            <person name="Antoshechkin I."/>
            <person name="Sternberg P.W."/>
            <person name="Goodrich-Blair H."/>
            <person name="Dillman A.R."/>
        </authorList>
    </citation>
    <scope>NUCLEOTIDE SEQUENCE</scope>
    <source>
        <strain evidence="2">PS9179</strain>
        <tissue evidence="2">Whole animal</tissue>
    </source>
</reference>